<protein>
    <submittedName>
        <fullName evidence="2">Uncharacterized protein</fullName>
    </submittedName>
</protein>
<gene>
    <name evidence="2" type="ORF">DVH24_020019</name>
</gene>
<evidence type="ECO:0000313" key="2">
    <source>
        <dbReference type="EMBL" id="RXH90996.1"/>
    </source>
</evidence>
<comment type="caution">
    <text evidence="2">The sequence shown here is derived from an EMBL/GenBank/DDBJ whole genome shotgun (WGS) entry which is preliminary data.</text>
</comment>
<feature type="region of interest" description="Disordered" evidence="1">
    <location>
        <begin position="185"/>
        <end position="223"/>
    </location>
</feature>
<accession>A0A498J731</accession>
<reference evidence="2 3" key="1">
    <citation type="submission" date="2018-10" db="EMBL/GenBank/DDBJ databases">
        <title>A high-quality apple genome assembly.</title>
        <authorList>
            <person name="Hu J."/>
        </authorList>
    </citation>
    <scope>NUCLEOTIDE SEQUENCE [LARGE SCALE GENOMIC DNA]</scope>
    <source>
        <strain evidence="3">cv. HFTH1</strain>
        <tissue evidence="2">Young leaf</tissue>
    </source>
</reference>
<dbReference type="Proteomes" id="UP000290289">
    <property type="component" value="Chromosome 8"/>
</dbReference>
<organism evidence="2 3">
    <name type="scientific">Malus domestica</name>
    <name type="common">Apple</name>
    <name type="synonym">Pyrus malus</name>
    <dbReference type="NCBI Taxonomy" id="3750"/>
    <lineage>
        <taxon>Eukaryota</taxon>
        <taxon>Viridiplantae</taxon>
        <taxon>Streptophyta</taxon>
        <taxon>Embryophyta</taxon>
        <taxon>Tracheophyta</taxon>
        <taxon>Spermatophyta</taxon>
        <taxon>Magnoliopsida</taxon>
        <taxon>eudicotyledons</taxon>
        <taxon>Gunneridae</taxon>
        <taxon>Pentapetalae</taxon>
        <taxon>rosids</taxon>
        <taxon>fabids</taxon>
        <taxon>Rosales</taxon>
        <taxon>Rosaceae</taxon>
        <taxon>Amygdaloideae</taxon>
        <taxon>Maleae</taxon>
        <taxon>Malus</taxon>
    </lineage>
</organism>
<keyword evidence="3" id="KW-1185">Reference proteome</keyword>
<evidence type="ECO:0000256" key="1">
    <source>
        <dbReference type="SAM" id="MobiDB-lite"/>
    </source>
</evidence>
<dbReference type="PANTHER" id="PTHR47673">
    <property type="entry name" value="ARM REPEAT SUPERFAMILY PROTEIN"/>
    <property type="match status" value="1"/>
</dbReference>
<dbReference type="PANTHER" id="PTHR47673:SF1">
    <property type="entry name" value="ARM REPEAT SUPERFAMILY PROTEIN"/>
    <property type="match status" value="1"/>
</dbReference>
<sequence length="242" mass="26486">MEPMLGWYSAENLNGLQTSSPLSFSLAKAASKALYSNPLFNALKFGVSWGGYELWSINRPNGEPHGKIGTSRSRVVVVMAEVVEVTEVAVVAMLGCDFEELVDYKEKKEKASDSAAKVNGSPQKPKLLRSIVDSGFEHPSEDERRMKIVEMGGAQELMNTLGAIKDDYTRKEALKALTILSPSKIRRKDETQTHTDQNAKNLGHQRDEPNHMKDLSIDAGVGVADGMAERERANLSSASSFG</sequence>
<dbReference type="STRING" id="3750.A0A498J731"/>
<evidence type="ECO:0000313" key="3">
    <source>
        <dbReference type="Proteomes" id="UP000290289"/>
    </source>
</evidence>
<dbReference type="AlphaFoldDB" id="A0A498J731"/>
<proteinExistence type="predicted"/>
<feature type="compositionally biased region" description="Basic and acidic residues" evidence="1">
    <location>
        <begin position="204"/>
        <end position="216"/>
    </location>
</feature>
<name>A0A498J731_MALDO</name>
<dbReference type="EMBL" id="RDQH01000334">
    <property type="protein sequence ID" value="RXH90996.1"/>
    <property type="molecule type" value="Genomic_DNA"/>
</dbReference>